<comment type="caution">
    <text evidence="2">The sequence shown here is derived from an EMBL/GenBank/DDBJ whole genome shotgun (WGS) entry which is preliminary data.</text>
</comment>
<keyword evidence="1" id="KW-0732">Signal</keyword>
<accession>A0A0B3RIQ1</accession>
<dbReference type="PROSITE" id="PS51257">
    <property type="entry name" value="PROKAR_LIPOPROTEIN"/>
    <property type="match status" value="1"/>
</dbReference>
<feature type="chain" id="PRO_5002081267" evidence="1">
    <location>
        <begin position="29"/>
        <end position="52"/>
    </location>
</feature>
<evidence type="ECO:0000313" key="2">
    <source>
        <dbReference type="EMBL" id="KHQ51145.1"/>
    </source>
</evidence>
<feature type="signal peptide" evidence="1">
    <location>
        <begin position="1"/>
        <end position="28"/>
    </location>
</feature>
<evidence type="ECO:0000256" key="1">
    <source>
        <dbReference type="SAM" id="SignalP"/>
    </source>
</evidence>
<dbReference type="Proteomes" id="UP000030960">
    <property type="component" value="Unassembled WGS sequence"/>
</dbReference>
<organism evidence="2 3">
    <name type="scientific">Mameliella alba</name>
    <dbReference type="NCBI Taxonomy" id="561184"/>
    <lineage>
        <taxon>Bacteria</taxon>
        <taxon>Pseudomonadati</taxon>
        <taxon>Pseudomonadota</taxon>
        <taxon>Alphaproteobacteria</taxon>
        <taxon>Rhodobacterales</taxon>
        <taxon>Roseobacteraceae</taxon>
        <taxon>Mameliella</taxon>
    </lineage>
</organism>
<proteinExistence type="predicted"/>
<sequence length="52" mass="5236">MTRLISPLPLALAATLACGLAALAPAHAEPAMLAANCAGLNFADVLCEAVRF</sequence>
<evidence type="ECO:0000313" key="3">
    <source>
        <dbReference type="Proteomes" id="UP000030960"/>
    </source>
</evidence>
<gene>
    <name evidence="2" type="ORF">OA50_04176</name>
</gene>
<dbReference type="RefSeq" id="WP_190285462.1">
    <property type="nucleotide sequence ID" value="NZ_JSUQ01000019.1"/>
</dbReference>
<dbReference type="EMBL" id="JSUQ01000019">
    <property type="protein sequence ID" value="KHQ51145.1"/>
    <property type="molecule type" value="Genomic_DNA"/>
</dbReference>
<keyword evidence="3" id="KW-1185">Reference proteome</keyword>
<name>A0A0B3RIQ1_9RHOB</name>
<protein>
    <submittedName>
        <fullName evidence="2">Uncharacterized protein</fullName>
    </submittedName>
</protein>
<reference evidence="2 3" key="1">
    <citation type="submission" date="2014-10" db="EMBL/GenBank/DDBJ databases">
        <title>Genome sequence of Ponticoccus sp. strain UMTAT08 isolated from clonal culture of toxic dinoflagellate Alexandrium tamiyavanichii.</title>
        <authorList>
            <person name="Gan H.Y."/>
            <person name="Muhd D.-D."/>
            <person name="Mohd Noor M.E."/>
            <person name="Yeong Y.S."/>
            <person name="Usup G."/>
        </authorList>
    </citation>
    <scope>NUCLEOTIDE SEQUENCE [LARGE SCALE GENOMIC DNA]</scope>
    <source>
        <strain evidence="2 3">UMTAT08</strain>
    </source>
</reference>
<dbReference type="STRING" id="561184.SAMN05216376_1257"/>
<dbReference type="AlphaFoldDB" id="A0A0B3RIQ1"/>